<keyword evidence="1" id="KW-0472">Membrane</keyword>
<evidence type="ECO:0000313" key="2">
    <source>
        <dbReference type="EMBL" id="KAF9444668.1"/>
    </source>
</evidence>
<feature type="transmembrane region" description="Helical" evidence="1">
    <location>
        <begin position="244"/>
        <end position="264"/>
    </location>
</feature>
<evidence type="ECO:0000313" key="3">
    <source>
        <dbReference type="Proteomes" id="UP000807342"/>
    </source>
</evidence>
<name>A0A9P6C0S2_9AGAR</name>
<protein>
    <submittedName>
        <fullName evidence="2">Uncharacterized protein</fullName>
    </submittedName>
</protein>
<evidence type="ECO:0000256" key="1">
    <source>
        <dbReference type="SAM" id="Phobius"/>
    </source>
</evidence>
<dbReference type="EMBL" id="MU151356">
    <property type="protein sequence ID" value="KAF9444668.1"/>
    <property type="molecule type" value="Genomic_DNA"/>
</dbReference>
<feature type="transmembrane region" description="Helical" evidence="1">
    <location>
        <begin position="119"/>
        <end position="141"/>
    </location>
</feature>
<dbReference type="AlphaFoldDB" id="A0A9P6C0S2"/>
<gene>
    <name evidence="2" type="ORF">P691DRAFT_736113</name>
</gene>
<feature type="transmembrane region" description="Helical" evidence="1">
    <location>
        <begin position="171"/>
        <end position="192"/>
    </location>
</feature>
<dbReference type="OrthoDB" id="2896404at2759"/>
<feature type="transmembrane region" description="Helical" evidence="1">
    <location>
        <begin position="39"/>
        <end position="58"/>
    </location>
</feature>
<comment type="caution">
    <text evidence="2">The sequence shown here is derived from an EMBL/GenBank/DDBJ whole genome shotgun (WGS) entry which is preliminary data.</text>
</comment>
<keyword evidence="1" id="KW-0812">Transmembrane</keyword>
<accession>A0A9P6C0S2</accession>
<keyword evidence="1" id="KW-1133">Transmembrane helix</keyword>
<keyword evidence="3" id="KW-1185">Reference proteome</keyword>
<proteinExistence type="predicted"/>
<feature type="transmembrane region" description="Helical" evidence="1">
    <location>
        <begin position="78"/>
        <end position="98"/>
    </location>
</feature>
<feature type="transmembrane region" description="Helical" evidence="1">
    <location>
        <begin position="6"/>
        <end position="27"/>
    </location>
</feature>
<feature type="transmembrane region" description="Helical" evidence="1">
    <location>
        <begin position="212"/>
        <end position="232"/>
    </location>
</feature>
<organism evidence="2 3">
    <name type="scientific">Macrolepiota fuliginosa MF-IS2</name>
    <dbReference type="NCBI Taxonomy" id="1400762"/>
    <lineage>
        <taxon>Eukaryota</taxon>
        <taxon>Fungi</taxon>
        <taxon>Dikarya</taxon>
        <taxon>Basidiomycota</taxon>
        <taxon>Agaricomycotina</taxon>
        <taxon>Agaricomycetes</taxon>
        <taxon>Agaricomycetidae</taxon>
        <taxon>Agaricales</taxon>
        <taxon>Agaricineae</taxon>
        <taxon>Agaricaceae</taxon>
        <taxon>Macrolepiota</taxon>
    </lineage>
</organism>
<dbReference type="Proteomes" id="UP000807342">
    <property type="component" value="Unassembled WGS sequence"/>
</dbReference>
<sequence>MPSDRTLVILFDVLVLMAVVLLLCTLLPAVFSKNVYRSIGWYNLMTAWLVYSLSYGLLVGRQVESADPPLDLCLFQTSLIYAVPGLASASMVCYNVEFYLIISGLRSGTPRPPSFSRTFWLVVIPWLVFLMIILEVLLLVFPGRQLHLLHVAANNLYCHLNNSAPAQVTSAIIICAVVILIPLEVCTGSLMYRNWDVFGNLSRTTRRLFLTVYLRLIISTLAAVTAFAFSMLTFVFKTPDAKSLVYPIVPIAIAFAFGTQKDLLRAWLFWRAPRPDNPIVFNSGTLMTTGISASGSIGTNAVRTQRLESISGGDSLGKPTPVPETLALVSSTRVSVGMDVAAPAPTAIYL</sequence>
<reference evidence="2" key="1">
    <citation type="submission" date="2020-11" db="EMBL/GenBank/DDBJ databases">
        <authorList>
            <consortium name="DOE Joint Genome Institute"/>
            <person name="Ahrendt S."/>
            <person name="Riley R."/>
            <person name="Andreopoulos W."/>
            <person name="Labutti K."/>
            <person name="Pangilinan J."/>
            <person name="Ruiz-Duenas F.J."/>
            <person name="Barrasa J.M."/>
            <person name="Sanchez-Garcia M."/>
            <person name="Camarero S."/>
            <person name="Miyauchi S."/>
            <person name="Serrano A."/>
            <person name="Linde D."/>
            <person name="Babiker R."/>
            <person name="Drula E."/>
            <person name="Ayuso-Fernandez I."/>
            <person name="Pacheco R."/>
            <person name="Padilla G."/>
            <person name="Ferreira P."/>
            <person name="Barriuso J."/>
            <person name="Kellner H."/>
            <person name="Castanera R."/>
            <person name="Alfaro M."/>
            <person name="Ramirez L."/>
            <person name="Pisabarro A.G."/>
            <person name="Kuo A."/>
            <person name="Tritt A."/>
            <person name="Lipzen A."/>
            <person name="He G."/>
            <person name="Yan M."/>
            <person name="Ng V."/>
            <person name="Cullen D."/>
            <person name="Martin F."/>
            <person name="Rosso M.-N."/>
            <person name="Henrissat B."/>
            <person name="Hibbett D."/>
            <person name="Martinez A.T."/>
            <person name="Grigoriev I.V."/>
        </authorList>
    </citation>
    <scope>NUCLEOTIDE SEQUENCE</scope>
    <source>
        <strain evidence="2">MF-IS2</strain>
    </source>
</reference>